<dbReference type="EMBL" id="JARWBG010000014">
    <property type="protein sequence ID" value="MDH2389982.1"/>
    <property type="molecule type" value="Genomic_DNA"/>
</dbReference>
<evidence type="ECO:0000259" key="2">
    <source>
        <dbReference type="Pfam" id="PF04892"/>
    </source>
</evidence>
<evidence type="ECO:0000256" key="1">
    <source>
        <dbReference type="SAM" id="Phobius"/>
    </source>
</evidence>
<feature type="domain" description="VanZ-like" evidence="2">
    <location>
        <begin position="81"/>
        <end position="150"/>
    </location>
</feature>
<reference evidence="3 4" key="1">
    <citation type="submission" date="2023-04" db="EMBL/GenBank/DDBJ databases">
        <title>Streptomyces chengmaiensis sp. nov. isolated from the stem of mangrove plant in Hainan.</title>
        <authorList>
            <person name="Huang X."/>
            <person name="Zhou S."/>
            <person name="Chu X."/>
            <person name="Xie Y."/>
            <person name="Lin Y."/>
        </authorList>
    </citation>
    <scope>NUCLEOTIDE SEQUENCE [LARGE SCALE GENOMIC DNA]</scope>
    <source>
        <strain evidence="3 4">HNM0663</strain>
    </source>
</reference>
<feature type="transmembrane region" description="Helical" evidence="1">
    <location>
        <begin position="38"/>
        <end position="64"/>
    </location>
</feature>
<keyword evidence="4" id="KW-1185">Reference proteome</keyword>
<dbReference type="Proteomes" id="UP001223144">
    <property type="component" value="Unassembled WGS sequence"/>
</dbReference>
<feature type="transmembrane region" description="Helical" evidence="1">
    <location>
        <begin position="12"/>
        <end position="31"/>
    </location>
</feature>
<keyword evidence="1" id="KW-1133">Transmembrane helix</keyword>
<sequence>MIEASIGAVPGLLAAFAVLWAMSAAVVALVSRSRERPVLLPVLAAGAVCGIVTVTLMPGMAGTAGESVCDAGWSMAQAAGSSSAWLNVALFIPAPLLLTMLFKRPLTVAGCSVAACGMIEMAQATVVAGRSCSVTDSVMNTAGALIGTAAGWALVRTWRRPVWKDLATSAAVLGVSAVVLTMWIRSADLGSYDEPAQQAHQRAVEAQADSADAWITEAARETFGPNAEYEGSEYNKAEGLITATTSLGEITGRWPDETLISAAVNDNEAEPGDLTHGQAVQVGKRFAERWFPKQIQGAKLTTDVLAADAGNRAMHHLTYRRYVDGVMMPMRLDLTVTSAGRLLGFTADPVADPEMPRPKITKAGLGDVVRKETGSAPVASVLLAQKVSGQWRPVWMVGVQGADESDVFIDAVTGDLVAPDA</sequence>
<dbReference type="InterPro" id="IPR006976">
    <property type="entry name" value="VanZ-like"/>
</dbReference>
<organism evidence="3 4">
    <name type="scientific">Streptomyces chengmaiensis</name>
    <dbReference type="NCBI Taxonomy" id="3040919"/>
    <lineage>
        <taxon>Bacteria</taxon>
        <taxon>Bacillati</taxon>
        <taxon>Actinomycetota</taxon>
        <taxon>Actinomycetes</taxon>
        <taxon>Kitasatosporales</taxon>
        <taxon>Streptomycetaceae</taxon>
        <taxon>Streptomyces</taxon>
    </lineage>
</organism>
<feature type="transmembrane region" description="Helical" evidence="1">
    <location>
        <begin position="84"/>
        <end position="102"/>
    </location>
</feature>
<comment type="caution">
    <text evidence="3">The sequence shown here is derived from an EMBL/GenBank/DDBJ whole genome shotgun (WGS) entry which is preliminary data.</text>
</comment>
<dbReference type="RefSeq" id="WP_279928346.1">
    <property type="nucleotide sequence ID" value="NZ_JARWBG010000014.1"/>
</dbReference>
<keyword evidence="1" id="KW-0472">Membrane</keyword>
<feature type="transmembrane region" description="Helical" evidence="1">
    <location>
        <begin position="166"/>
        <end position="184"/>
    </location>
</feature>
<accession>A0ABT6HMP8</accession>
<keyword evidence="1" id="KW-0812">Transmembrane</keyword>
<evidence type="ECO:0000313" key="4">
    <source>
        <dbReference type="Proteomes" id="UP001223144"/>
    </source>
</evidence>
<protein>
    <submittedName>
        <fullName evidence="3">VanZ family protein</fullName>
    </submittedName>
</protein>
<gene>
    <name evidence="3" type="ORF">QCN29_14505</name>
</gene>
<evidence type="ECO:0000313" key="3">
    <source>
        <dbReference type="EMBL" id="MDH2389982.1"/>
    </source>
</evidence>
<name>A0ABT6HMP8_9ACTN</name>
<proteinExistence type="predicted"/>
<dbReference type="Pfam" id="PF04892">
    <property type="entry name" value="VanZ"/>
    <property type="match status" value="1"/>
</dbReference>